<accession>A0A1F7F208</accession>
<evidence type="ECO:0000313" key="1">
    <source>
        <dbReference type="EMBL" id="OGK00694.1"/>
    </source>
</evidence>
<dbReference type="EMBL" id="MFYX01000142">
    <property type="protein sequence ID" value="OGK00694.1"/>
    <property type="molecule type" value="Genomic_DNA"/>
</dbReference>
<name>A0A1F7F208_UNCRA</name>
<dbReference type="AlphaFoldDB" id="A0A1F7F208"/>
<proteinExistence type="predicted"/>
<reference evidence="1 2" key="1">
    <citation type="journal article" date="2016" name="Nat. Commun.">
        <title>Thousands of microbial genomes shed light on interconnected biogeochemical processes in an aquifer system.</title>
        <authorList>
            <person name="Anantharaman K."/>
            <person name="Brown C.T."/>
            <person name="Hug L.A."/>
            <person name="Sharon I."/>
            <person name="Castelle C.J."/>
            <person name="Probst A.J."/>
            <person name="Thomas B.C."/>
            <person name="Singh A."/>
            <person name="Wilkins M.J."/>
            <person name="Karaoz U."/>
            <person name="Brodie E.L."/>
            <person name="Williams K.H."/>
            <person name="Hubbard S.S."/>
            <person name="Banfield J.F."/>
        </authorList>
    </citation>
    <scope>NUCLEOTIDE SEQUENCE [LARGE SCALE GENOMIC DNA]</scope>
</reference>
<sequence length="71" mass="7876">MSIKNNDTTSDKNIAQEVFAKDSELLEALTPSNYAQLKPWVAEPEILFPKPSLVPGSVPNAIAFLRKYAEK</sequence>
<evidence type="ECO:0000313" key="2">
    <source>
        <dbReference type="Proteomes" id="UP000179243"/>
    </source>
</evidence>
<organism evidence="1 2">
    <name type="scientific">Candidatus Raymondbacteria bacterium RIFOXYD12_FULL_49_13</name>
    <dbReference type="NCBI Taxonomy" id="1817890"/>
    <lineage>
        <taxon>Bacteria</taxon>
        <taxon>Raymondiibacteriota</taxon>
    </lineage>
</organism>
<gene>
    <name evidence="1" type="ORF">A2519_20070</name>
</gene>
<protein>
    <submittedName>
        <fullName evidence="1">Uncharacterized protein</fullName>
    </submittedName>
</protein>
<comment type="caution">
    <text evidence="1">The sequence shown here is derived from an EMBL/GenBank/DDBJ whole genome shotgun (WGS) entry which is preliminary data.</text>
</comment>
<dbReference type="Proteomes" id="UP000179243">
    <property type="component" value="Unassembled WGS sequence"/>
</dbReference>